<feature type="transmembrane region" description="Helical" evidence="2">
    <location>
        <begin position="652"/>
        <end position="680"/>
    </location>
</feature>
<proteinExistence type="predicted"/>
<name>A0A194XB86_MOLSC</name>
<keyword evidence="4" id="KW-1185">Reference proteome</keyword>
<gene>
    <name evidence="3" type="ORF">LY89DRAFT_684485</name>
</gene>
<dbReference type="KEGG" id="psco:LY89DRAFT_684485"/>
<feature type="transmembrane region" description="Helical" evidence="2">
    <location>
        <begin position="166"/>
        <end position="188"/>
    </location>
</feature>
<dbReference type="AlphaFoldDB" id="A0A194XB86"/>
<feature type="transmembrane region" description="Helical" evidence="2">
    <location>
        <begin position="98"/>
        <end position="119"/>
    </location>
</feature>
<evidence type="ECO:0000313" key="3">
    <source>
        <dbReference type="EMBL" id="KUJ17435.1"/>
    </source>
</evidence>
<evidence type="ECO:0000256" key="1">
    <source>
        <dbReference type="SAM" id="MobiDB-lite"/>
    </source>
</evidence>
<accession>A0A194XB86</accession>
<sequence>MALRSAWTWPIQQVKDGAKAPAFVAIASSESADTQESLKEEKDDQNDRTPSTRLSKLATALRLGSVYLLLQEIGGAQHIEEKKIAIIASLRSASLVSILHIVPTSASIILIIFNLKGYYIGSELQGPIGEDGLRFLGLQFAAKMLELLAMASLSVILFAILRAQLIWYSLPFGTLTAGFDFTNLSLLWSKEFFATCRSTHFSSPKIKAFLIGTIVTFTMLGATIGPSAATASRPVLQAWPAGGTEFWLNATSQDLWPLALNNMELSGLPCDSSTSHSCFSLNYNVLADGQLSLWPTTSFGSADNNSLPNVIPEKALIAGRHSMRTMATRFRGPFIYHPELTIATVPSAAISDALSQISRYWFMANQHQCLAGNAGYCFYQDIVHTIVTTQPIIYVQCAASSINATVQFPRLDQGSGNYPLISFTNTTIGSQPWFDLATGNGTNPSLSWLNLPEEDFGRTSIGAVVALPGTYSPEIPGQVLACTVDARWANATTTISFLGGPMITSGEPDNWFQGGQSALNSSGLPLWPQVKIAPAWADAINPVIAQPSTSVFAMLCNSVGRLNSIPIAELSLNAVEAVLAVMVTDGLSRTSSDATILGSLKGIHDSYPNEEWMAEFLPKRSVFGKGGSAFDYVYQLGDHSTKFEATSTVLGYGYGITTATVLSTIVLLIYSLIAVIYVIYSIIFTKTTSSSWESIMEMVALAANSQPSNALHNSGAGIGSLTTLKQEVAIRVIDDRLQMAFKDITSENRVESNVKYG</sequence>
<dbReference type="InParanoid" id="A0A194XB86"/>
<dbReference type="OrthoDB" id="5342924at2759"/>
<feature type="transmembrane region" description="Helical" evidence="2">
    <location>
        <begin position="208"/>
        <end position="229"/>
    </location>
</feature>
<evidence type="ECO:0000313" key="4">
    <source>
        <dbReference type="Proteomes" id="UP000070700"/>
    </source>
</evidence>
<dbReference type="RefSeq" id="XP_018071790.1">
    <property type="nucleotide sequence ID" value="XM_018214892.1"/>
</dbReference>
<feature type="compositionally biased region" description="Basic and acidic residues" evidence="1">
    <location>
        <begin position="36"/>
        <end position="47"/>
    </location>
</feature>
<evidence type="ECO:0000256" key="2">
    <source>
        <dbReference type="SAM" id="Phobius"/>
    </source>
</evidence>
<dbReference type="EMBL" id="KQ947414">
    <property type="protein sequence ID" value="KUJ17435.1"/>
    <property type="molecule type" value="Genomic_DNA"/>
</dbReference>
<keyword evidence="2" id="KW-0812">Transmembrane</keyword>
<dbReference type="Proteomes" id="UP000070700">
    <property type="component" value="Unassembled WGS sequence"/>
</dbReference>
<keyword evidence="2" id="KW-1133">Transmembrane helix</keyword>
<dbReference type="GeneID" id="28824618"/>
<feature type="transmembrane region" description="Helical" evidence="2">
    <location>
        <begin position="140"/>
        <end position="160"/>
    </location>
</feature>
<organism evidence="3 4">
    <name type="scientific">Mollisia scopiformis</name>
    <name type="common">Conifer needle endophyte fungus</name>
    <name type="synonym">Phialocephala scopiformis</name>
    <dbReference type="NCBI Taxonomy" id="149040"/>
    <lineage>
        <taxon>Eukaryota</taxon>
        <taxon>Fungi</taxon>
        <taxon>Dikarya</taxon>
        <taxon>Ascomycota</taxon>
        <taxon>Pezizomycotina</taxon>
        <taxon>Leotiomycetes</taxon>
        <taxon>Helotiales</taxon>
        <taxon>Mollisiaceae</taxon>
        <taxon>Mollisia</taxon>
    </lineage>
</organism>
<dbReference type="STRING" id="149040.A0A194XB86"/>
<keyword evidence="2" id="KW-0472">Membrane</keyword>
<reference evidence="3 4" key="1">
    <citation type="submission" date="2015-10" db="EMBL/GenBank/DDBJ databases">
        <title>Full genome of DAOMC 229536 Phialocephala scopiformis, a fungal endophyte of spruce producing the potent anti-insectan compound rugulosin.</title>
        <authorList>
            <consortium name="DOE Joint Genome Institute"/>
            <person name="Walker A.K."/>
            <person name="Frasz S.L."/>
            <person name="Seifert K.A."/>
            <person name="Miller J.D."/>
            <person name="Mondo S.J."/>
            <person name="Labutti K."/>
            <person name="Lipzen A."/>
            <person name="Dockter R."/>
            <person name="Kennedy M."/>
            <person name="Grigoriev I.V."/>
            <person name="Spatafora J.W."/>
        </authorList>
    </citation>
    <scope>NUCLEOTIDE SEQUENCE [LARGE SCALE GENOMIC DNA]</scope>
    <source>
        <strain evidence="3 4">CBS 120377</strain>
    </source>
</reference>
<feature type="region of interest" description="Disordered" evidence="1">
    <location>
        <begin position="31"/>
        <end position="51"/>
    </location>
</feature>
<protein>
    <submittedName>
        <fullName evidence="3">Uncharacterized protein</fullName>
    </submittedName>
</protein>